<organism evidence="3 4">
    <name type="scientific">Chitinophaga lutea</name>
    <dbReference type="NCBI Taxonomy" id="2488634"/>
    <lineage>
        <taxon>Bacteria</taxon>
        <taxon>Pseudomonadati</taxon>
        <taxon>Bacteroidota</taxon>
        <taxon>Chitinophagia</taxon>
        <taxon>Chitinophagales</taxon>
        <taxon>Chitinophagaceae</taxon>
        <taxon>Chitinophaga</taxon>
    </lineage>
</organism>
<dbReference type="PANTHER" id="PTHR46333:SF2">
    <property type="entry name" value="CYTOKINESIS PROTEIN 3"/>
    <property type="match status" value="1"/>
</dbReference>
<feature type="signal peptide" evidence="1">
    <location>
        <begin position="1"/>
        <end position="33"/>
    </location>
</feature>
<accession>A0A3N4PWQ7</accession>
<dbReference type="InterPro" id="IPR038765">
    <property type="entry name" value="Papain-like_cys_pep_sf"/>
</dbReference>
<comment type="caution">
    <text evidence="3">The sequence shown here is derived from an EMBL/GenBank/DDBJ whole genome shotgun (WGS) entry which is preliminary data.</text>
</comment>
<dbReference type="SUPFAM" id="SSF54001">
    <property type="entry name" value="Cysteine proteinases"/>
    <property type="match status" value="1"/>
</dbReference>
<dbReference type="Pfam" id="PF01841">
    <property type="entry name" value="Transglut_core"/>
    <property type="match status" value="1"/>
</dbReference>
<gene>
    <name evidence="3" type="ORF">EGT74_06910</name>
</gene>
<dbReference type="Gene3D" id="2.60.40.3140">
    <property type="match status" value="1"/>
</dbReference>
<dbReference type="InterPro" id="IPR052557">
    <property type="entry name" value="CAP/Cytokinesis_protein"/>
</dbReference>
<keyword evidence="1" id="KW-0732">Signal</keyword>
<keyword evidence="4" id="KW-1185">Reference proteome</keyword>
<dbReference type="Proteomes" id="UP000278351">
    <property type="component" value="Unassembled WGS sequence"/>
</dbReference>
<dbReference type="AlphaFoldDB" id="A0A3N4PWQ7"/>
<evidence type="ECO:0000259" key="2">
    <source>
        <dbReference type="SMART" id="SM00460"/>
    </source>
</evidence>
<name>A0A3N4PWQ7_9BACT</name>
<feature type="domain" description="Transglutaminase-like" evidence="2">
    <location>
        <begin position="324"/>
        <end position="392"/>
    </location>
</feature>
<sequence>MYFYIPYTYTFMRTLCKCLYFSILLLHLLPAHAFPAADDKNIVIKERKERYEFTRGDAKNPVWINQLFSTTYRCNEFRGTIPYTEFYDDYSRIGEVKAYVNGDRVKGLRPQHGYHSIEGFFYSDARVCGFMLDLEKKGTESRVELEKTVLDPRYFTSIYFHEDFFVEQKEITLVVPRWMHLDIKEMNFAGAGITKNKSFDEKNNADIYTYTISGQKAAKKEPLAPGPSYVYPHLVVCSHYAETENGRIGYFSNVQDLYDWYRRLVKDIGNDPEAVKTTALQVAKDAGNDLAKVKAVYTWVQENIRYIAFEDGIAGFRPAKAQDVLQKKYGDCKGMANLLKEMLVSLGFDARLCWIGTRHIAYDYSMPTLSVDNHMICAVYLQGRQYFLDATETYIGFDQYAERIQGRQVLIENGDQYNLARVPSRTCEQNRQEEKRSLRIEGNHLTGATGHRYTGECTEFLLTQAHATKKENLGEALQQYLTNDNRLYGISNVETSDLHNWSTDLTIRYDLLHKDAVNSFGDEMYIDLDFRKEMDDADIDTTTRVHDLWLSFKRQLLQETSLAIPAGFRVKTLPEPLSIDHPKYAFKAGYEVKGNQVIYRKEITIKDTRLLKSEFSRWNSDIRKLRQTYLEQLTLTKK</sequence>
<dbReference type="EMBL" id="RPDH01000001">
    <property type="protein sequence ID" value="RPE13253.1"/>
    <property type="molecule type" value="Genomic_DNA"/>
</dbReference>
<dbReference type="SMART" id="SM00460">
    <property type="entry name" value="TGc"/>
    <property type="match status" value="1"/>
</dbReference>
<proteinExistence type="predicted"/>
<feature type="chain" id="PRO_5018042507" description="Transglutaminase-like domain-containing protein" evidence="1">
    <location>
        <begin position="34"/>
        <end position="638"/>
    </location>
</feature>
<dbReference type="InterPro" id="IPR002931">
    <property type="entry name" value="Transglutaminase-like"/>
</dbReference>
<evidence type="ECO:0000313" key="3">
    <source>
        <dbReference type="EMBL" id="RPE13253.1"/>
    </source>
</evidence>
<dbReference type="Gene3D" id="3.10.620.30">
    <property type="match status" value="1"/>
</dbReference>
<reference evidence="3 4" key="1">
    <citation type="submission" date="2018-11" db="EMBL/GenBank/DDBJ databases">
        <title>Chitinophaga lutea sp.nov., isolate from arsenic contaminated soil.</title>
        <authorList>
            <person name="Zong Y."/>
        </authorList>
    </citation>
    <scope>NUCLEOTIDE SEQUENCE [LARGE SCALE GENOMIC DNA]</scope>
    <source>
        <strain evidence="3 4">ZY74</strain>
    </source>
</reference>
<dbReference type="PANTHER" id="PTHR46333">
    <property type="entry name" value="CYTOKINESIS PROTEIN 3"/>
    <property type="match status" value="1"/>
</dbReference>
<evidence type="ECO:0000256" key="1">
    <source>
        <dbReference type="SAM" id="SignalP"/>
    </source>
</evidence>
<protein>
    <recommendedName>
        <fullName evidence="2">Transglutaminase-like domain-containing protein</fullName>
    </recommendedName>
</protein>
<dbReference type="GO" id="GO:0005737">
    <property type="term" value="C:cytoplasm"/>
    <property type="evidence" value="ECO:0007669"/>
    <property type="project" value="TreeGrafter"/>
</dbReference>
<dbReference type="Gene3D" id="2.60.120.1130">
    <property type="match status" value="1"/>
</dbReference>
<evidence type="ECO:0000313" key="4">
    <source>
        <dbReference type="Proteomes" id="UP000278351"/>
    </source>
</evidence>